<evidence type="ECO:0000313" key="1">
    <source>
        <dbReference type="EMBL" id="ESA13226.1"/>
    </source>
</evidence>
<reference evidence="1" key="1">
    <citation type="submission" date="2013-07" db="EMBL/GenBank/DDBJ databases">
        <title>The genome of an arbuscular mycorrhizal fungus provides insights into the evolution of the oldest plant symbiosis.</title>
        <authorList>
            <consortium name="DOE Joint Genome Institute"/>
            <person name="Tisserant E."/>
            <person name="Malbreil M."/>
            <person name="Kuo A."/>
            <person name="Kohler A."/>
            <person name="Symeonidi A."/>
            <person name="Balestrini R."/>
            <person name="Charron P."/>
            <person name="Duensing N."/>
            <person name="Frei-dit-Frey N."/>
            <person name="Gianinazzi-Pearson V."/>
            <person name="Gilbert B."/>
            <person name="Handa Y."/>
            <person name="Hijri M."/>
            <person name="Kaul R."/>
            <person name="Kawaguchi M."/>
            <person name="Krajinski F."/>
            <person name="Lammers P."/>
            <person name="Lapierre D."/>
            <person name="Masclaux F.G."/>
            <person name="Murat C."/>
            <person name="Morin E."/>
            <person name="Ndikumana S."/>
            <person name="Pagni M."/>
            <person name="Petitpierre D."/>
            <person name="Requena N."/>
            <person name="Rosikiewicz P."/>
            <person name="Riley R."/>
            <person name="Saito K."/>
            <person name="San Clemente H."/>
            <person name="Shapiro H."/>
            <person name="van Tuinen D."/>
            <person name="Becard G."/>
            <person name="Bonfante P."/>
            <person name="Paszkowski U."/>
            <person name="Shachar-Hill Y."/>
            <person name="Young J.P."/>
            <person name="Sanders I.R."/>
            <person name="Henrissat B."/>
            <person name="Rensing S.A."/>
            <person name="Grigoriev I.V."/>
            <person name="Corradi N."/>
            <person name="Roux C."/>
            <person name="Martin F."/>
        </authorList>
    </citation>
    <scope>NUCLEOTIDE SEQUENCE</scope>
    <source>
        <strain evidence="1">DAOM 197198</strain>
    </source>
</reference>
<gene>
    <name evidence="1" type="ORF">GLOINDRAFT_95993</name>
</gene>
<dbReference type="AlphaFoldDB" id="U9UC77"/>
<sequence>MVKIKIKGANIVPGASRCGNIVTTLISFALCYTELCFGITRQISVKLRIQQSSCLVNFREVLRKYFLISPDGESEPIATTTYFLSGNSCELMDFIVFFKSSSGLVIRSYIFEL</sequence>
<protein>
    <submittedName>
        <fullName evidence="1">Uncharacterized protein</fullName>
    </submittedName>
</protein>
<proteinExistence type="predicted"/>
<name>U9UC77_RHIID</name>
<dbReference type="EMBL" id="KI284115">
    <property type="protein sequence ID" value="ESA13226.1"/>
    <property type="molecule type" value="Genomic_DNA"/>
</dbReference>
<accession>U9UC77</accession>
<dbReference type="HOGENOM" id="CLU_2134874_0_0_1"/>
<organism evidence="1">
    <name type="scientific">Rhizophagus irregularis (strain DAOM 181602 / DAOM 197198 / MUCL 43194)</name>
    <name type="common">Arbuscular mycorrhizal fungus</name>
    <name type="synonym">Glomus intraradices</name>
    <dbReference type="NCBI Taxonomy" id="747089"/>
    <lineage>
        <taxon>Eukaryota</taxon>
        <taxon>Fungi</taxon>
        <taxon>Fungi incertae sedis</taxon>
        <taxon>Mucoromycota</taxon>
        <taxon>Glomeromycotina</taxon>
        <taxon>Glomeromycetes</taxon>
        <taxon>Glomerales</taxon>
        <taxon>Glomeraceae</taxon>
        <taxon>Rhizophagus</taxon>
    </lineage>
</organism>